<proteinExistence type="predicted"/>
<sequence>MRAKRILFLLLIGIIGLNGICHFTSANLEKEISKSSDKNDDLNIISNKKTDFLIPMDNSEEISDLYGFELTFPNNNRHFQTFPNISLNIINSTLVQTNEYESKISSPVPSISIENSFDPENSNDWESFINDLEFVWNQIEESFPITIDFHITNGGSGIPLYQFAIYLDLTAPIFSFGYNFDNSSELIPYDGSNNYFNSNPNIYFNITDNLENVVDICLTVNTQLHRISNIVSKIPPTNQNDTIKITIPEWDKMNEGSNVIPIYLVDSAGNPTNIEWLHIRKDTTPPEFRSNLPNRGWLQVGDVDISTYENPIYQKYEIDKNPIFNCQFADTDIGNVKLMVDLPEAELEIEDDLYYSQLSELSESDQDENRKITLYAVQVNYTNWVIEFPDKIWDQLSNKNMKMSLILNDFAGNIASYDFTVRHVSSTSVFLSITQNSTIMISLGLILFCIALVSFITFSNRTFREKYSPLEEDLKSLDPDLLEVVLHPIDQQKLINIVKYCKDLKNPSEYTKILPPDIHDFLKEPLQILNLKEIHLLLTRYKMDSLQIEDFVREMIALGPKDRHQFLLDYMENYSSDIDDLEFEDGDFESQD</sequence>
<evidence type="ECO:0000256" key="1">
    <source>
        <dbReference type="SAM" id="Phobius"/>
    </source>
</evidence>
<evidence type="ECO:0000313" key="2">
    <source>
        <dbReference type="EMBL" id="QEE17686.1"/>
    </source>
</evidence>
<reference evidence="2 3" key="2">
    <citation type="journal article" date="2024" name="Int. J. Syst. Evol. Microbiol.">
        <title>Promethearchaeum syntrophicum gen. nov., sp. nov., an anaerobic, obligately syntrophic archaeon, the first isolate of the lineage 'Asgard' archaea, and proposal of the new archaeal phylum Promethearchaeota phyl. nov. and kingdom Promethearchaeati regn. nov.</title>
        <authorList>
            <person name="Imachi H."/>
            <person name="Nobu M.K."/>
            <person name="Kato S."/>
            <person name="Takaki Y."/>
            <person name="Miyazaki M."/>
            <person name="Miyata M."/>
            <person name="Ogawara M."/>
            <person name="Saito Y."/>
            <person name="Sakai S."/>
            <person name="Tahara Y.O."/>
            <person name="Takano Y."/>
            <person name="Tasumi E."/>
            <person name="Uematsu K."/>
            <person name="Yoshimura T."/>
            <person name="Itoh T."/>
            <person name="Ohkuma M."/>
            <person name="Takai K."/>
        </authorList>
    </citation>
    <scope>NUCLEOTIDE SEQUENCE [LARGE SCALE GENOMIC DNA]</scope>
    <source>
        <strain evidence="2 3">MK-D1</strain>
    </source>
</reference>
<dbReference type="AlphaFoldDB" id="A0A5B9DG25"/>
<keyword evidence="1" id="KW-1133">Transmembrane helix</keyword>
<dbReference type="EMBL" id="CP042905">
    <property type="protein sequence ID" value="QEE17686.1"/>
    <property type="molecule type" value="Genomic_DNA"/>
</dbReference>
<reference evidence="2 3" key="1">
    <citation type="journal article" date="2020" name="Nature">
        <title>Isolation of an archaeon at the prokaryote-eukaryote interface.</title>
        <authorList>
            <person name="Imachi H."/>
            <person name="Nobu M.K."/>
            <person name="Nakahara N."/>
            <person name="Morono Y."/>
            <person name="Ogawara M."/>
            <person name="Takaki Y."/>
            <person name="Takano Y."/>
            <person name="Uematsu K."/>
            <person name="Ikuta T."/>
            <person name="Ito M."/>
            <person name="Matsui Y."/>
            <person name="Miyazaki M."/>
            <person name="Murata K."/>
            <person name="Saito Y."/>
            <person name="Sakai S."/>
            <person name="Song C."/>
            <person name="Tasumi E."/>
            <person name="Yamanaka Y."/>
            <person name="Yamaguchi T."/>
            <person name="Kamagata Y."/>
            <person name="Tamaki H."/>
            <person name="Takai K."/>
        </authorList>
    </citation>
    <scope>NUCLEOTIDE SEQUENCE [LARGE SCALE GENOMIC DNA]</scope>
    <source>
        <strain evidence="2 3">MK-D1</strain>
    </source>
</reference>
<keyword evidence="1" id="KW-0472">Membrane</keyword>
<dbReference type="GeneID" id="41331494"/>
<feature type="transmembrane region" description="Helical" evidence="1">
    <location>
        <begin position="439"/>
        <end position="458"/>
    </location>
</feature>
<keyword evidence="1" id="KW-0812">Transmembrane</keyword>
<gene>
    <name evidence="2" type="ORF">DSAG12_03523</name>
</gene>
<dbReference type="KEGG" id="psyt:DSAG12_03523"/>
<dbReference type="Proteomes" id="UP000321408">
    <property type="component" value="Chromosome"/>
</dbReference>
<dbReference type="RefSeq" id="WP_147664574.1">
    <property type="nucleotide sequence ID" value="NZ_CP042905.2"/>
</dbReference>
<keyword evidence="3" id="KW-1185">Reference proteome</keyword>
<accession>A0A5B9DG25</accession>
<name>A0A5B9DG25_9ARCH</name>
<evidence type="ECO:0000313" key="3">
    <source>
        <dbReference type="Proteomes" id="UP000321408"/>
    </source>
</evidence>
<protein>
    <submittedName>
        <fullName evidence="2">Uncharacterized protein</fullName>
    </submittedName>
</protein>
<organism evidence="2 3">
    <name type="scientific">Promethearchaeum syntrophicum</name>
    <dbReference type="NCBI Taxonomy" id="2594042"/>
    <lineage>
        <taxon>Archaea</taxon>
        <taxon>Promethearchaeati</taxon>
        <taxon>Promethearchaeota</taxon>
        <taxon>Promethearchaeia</taxon>
        <taxon>Promethearchaeales</taxon>
        <taxon>Promethearchaeaceae</taxon>
        <taxon>Promethearchaeum</taxon>
    </lineage>
</organism>